<keyword evidence="3 6" id="KW-0732">Signal</keyword>
<reference evidence="9" key="1">
    <citation type="submission" date="2017-08" db="EMBL/GenBank/DDBJ databases">
        <authorList>
            <person name="Varghese N."/>
            <person name="Submissions S."/>
        </authorList>
    </citation>
    <scope>NUCLEOTIDE SEQUENCE [LARGE SCALE GENOMIC DNA]</scope>
    <source>
        <strain evidence="9">DSM 4725</strain>
    </source>
</reference>
<feature type="chain" id="PRO_5013012963" evidence="6">
    <location>
        <begin position="21"/>
        <end position="307"/>
    </location>
</feature>
<evidence type="ECO:0000256" key="5">
    <source>
        <dbReference type="SAM" id="MobiDB-lite"/>
    </source>
</evidence>
<comment type="similarity">
    <text evidence="2 4">Belongs to the bacterial solute-binding protein 3 family.</text>
</comment>
<feature type="compositionally biased region" description="Polar residues" evidence="5">
    <location>
        <begin position="34"/>
        <end position="47"/>
    </location>
</feature>
<dbReference type="GO" id="GO:0030313">
    <property type="term" value="C:cell envelope"/>
    <property type="evidence" value="ECO:0007669"/>
    <property type="project" value="UniProtKB-SubCell"/>
</dbReference>
<feature type="domain" description="Solute-binding protein family 3/N-terminal" evidence="7">
    <location>
        <begin position="67"/>
        <end position="295"/>
    </location>
</feature>
<dbReference type="EMBL" id="OBQI01000006">
    <property type="protein sequence ID" value="SOC51834.1"/>
    <property type="molecule type" value="Genomic_DNA"/>
</dbReference>
<evidence type="ECO:0000256" key="3">
    <source>
        <dbReference type="ARBA" id="ARBA00022729"/>
    </source>
</evidence>
<dbReference type="PROSITE" id="PS51257">
    <property type="entry name" value="PROKAR_LIPOPROTEIN"/>
    <property type="match status" value="1"/>
</dbReference>
<dbReference type="CDD" id="cd01004">
    <property type="entry name" value="PBP2_MidA_like"/>
    <property type="match status" value="1"/>
</dbReference>
<accession>A0A285VCN3</accession>
<feature type="region of interest" description="Disordered" evidence="5">
    <location>
        <begin position="28"/>
        <end position="48"/>
    </location>
</feature>
<dbReference type="Pfam" id="PF00497">
    <property type="entry name" value="SBP_bac_3"/>
    <property type="match status" value="1"/>
</dbReference>
<organism evidence="8 9">
    <name type="scientific">Blastococcus aggregatus</name>
    <dbReference type="NCBI Taxonomy" id="38502"/>
    <lineage>
        <taxon>Bacteria</taxon>
        <taxon>Bacillati</taxon>
        <taxon>Actinomycetota</taxon>
        <taxon>Actinomycetes</taxon>
        <taxon>Geodermatophilales</taxon>
        <taxon>Geodermatophilaceae</taxon>
        <taxon>Blastococcus</taxon>
    </lineage>
</organism>
<proteinExistence type="inferred from homology"/>
<name>A0A285VCN3_9ACTN</name>
<protein>
    <submittedName>
        <fullName evidence="8">Polar amino acid transport system substrate-binding protein</fullName>
    </submittedName>
</protein>
<evidence type="ECO:0000313" key="8">
    <source>
        <dbReference type="EMBL" id="SOC51834.1"/>
    </source>
</evidence>
<comment type="subcellular location">
    <subcellularLocation>
        <location evidence="1">Cell envelope</location>
    </subcellularLocation>
</comment>
<evidence type="ECO:0000256" key="2">
    <source>
        <dbReference type="ARBA" id="ARBA00010333"/>
    </source>
</evidence>
<keyword evidence="9" id="KW-1185">Reference proteome</keyword>
<evidence type="ECO:0000256" key="4">
    <source>
        <dbReference type="RuleBase" id="RU003744"/>
    </source>
</evidence>
<dbReference type="OrthoDB" id="4633994at2"/>
<gene>
    <name evidence="8" type="ORF">SAMN05660748_3864</name>
</gene>
<dbReference type="Proteomes" id="UP000219435">
    <property type="component" value="Unassembled WGS sequence"/>
</dbReference>
<evidence type="ECO:0000256" key="6">
    <source>
        <dbReference type="SAM" id="SignalP"/>
    </source>
</evidence>
<dbReference type="RefSeq" id="WP_097196614.1">
    <property type="nucleotide sequence ID" value="NZ_OBQI01000006.1"/>
</dbReference>
<evidence type="ECO:0000256" key="1">
    <source>
        <dbReference type="ARBA" id="ARBA00004196"/>
    </source>
</evidence>
<dbReference type="InterPro" id="IPR018313">
    <property type="entry name" value="SBP_3_CS"/>
</dbReference>
<evidence type="ECO:0000259" key="7">
    <source>
        <dbReference type="SMART" id="SM00062"/>
    </source>
</evidence>
<feature type="signal peptide" evidence="6">
    <location>
        <begin position="1"/>
        <end position="20"/>
    </location>
</feature>
<dbReference type="SUPFAM" id="SSF53850">
    <property type="entry name" value="Periplasmic binding protein-like II"/>
    <property type="match status" value="1"/>
</dbReference>
<dbReference type="AlphaFoldDB" id="A0A285VCN3"/>
<dbReference type="Gene3D" id="3.40.190.10">
    <property type="entry name" value="Periplasmic binding protein-like II"/>
    <property type="match status" value="2"/>
</dbReference>
<dbReference type="PANTHER" id="PTHR35936:SF17">
    <property type="entry name" value="ARGININE-BINDING EXTRACELLULAR PROTEIN ARTP"/>
    <property type="match status" value="1"/>
</dbReference>
<dbReference type="SMART" id="SM00062">
    <property type="entry name" value="PBPb"/>
    <property type="match status" value="1"/>
</dbReference>
<evidence type="ECO:0000313" key="9">
    <source>
        <dbReference type="Proteomes" id="UP000219435"/>
    </source>
</evidence>
<dbReference type="PANTHER" id="PTHR35936">
    <property type="entry name" value="MEMBRANE-BOUND LYTIC MUREIN TRANSGLYCOSYLASE F"/>
    <property type="match status" value="1"/>
</dbReference>
<dbReference type="InterPro" id="IPR001638">
    <property type="entry name" value="Solute-binding_3/MltF_N"/>
</dbReference>
<sequence length="307" mass="31666">MSARSLTRRSATLVAVATSAALVLTGCGDDPDDASSSGNGATESTPSVEVDEALAARVPDEIGEDGKITVGSDTSYAPSEFIDEDGETIVGFDVDLFSAVAQKLGFEAEFESASFDSIIAGVGSGRYEVGVSSFTINPERLAEATMVSYFSAGTQWAVQEGNPEDVDADNACGLSIAVQRGTVQADDITARSAECEASGEAAIDIQQFEGQDEATAALVSGRVVASLADSPVMAYAVQQTNGQLELLGDIYDSAPYGYVVPQAETEFAQVLADALSALIEDGTYAEILEKWGVEAGAIDDPAVNPAG</sequence>
<dbReference type="PROSITE" id="PS01039">
    <property type="entry name" value="SBP_BACTERIAL_3"/>
    <property type="match status" value="1"/>
</dbReference>